<sequence length="70" mass="8256">MLSRLHASNPNVFKKHPTDENFCRVDTNSEDKTRSKLSSVAQPGRKRKMQLIPHQRPKIYLVEELKKRLK</sequence>
<proteinExistence type="predicted"/>
<gene>
    <name evidence="2" type="ORF">JG687_00001949</name>
</gene>
<dbReference type="EMBL" id="JAENGZ010000049">
    <property type="protein sequence ID" value="KAG6971589.1"/>
    <property type="molecule type" value="Genomic_DNA"/>
</dbReference>
<evidence type="ECO:0000313" key="3">
    <source>
        <dbReference type="Proteomes" id="UP000688947"/>
    </source>
</evidence>
<comment type="caution">
    <text evidence="2">The sequence shown here is derived from an EMBL/GenBank/DDBJ whole genome shotgun (WGS) entry which is preliminary data.</text>
</comment>
<protein>
    <submittedName>
        <fullName evidence="2">Uncharacterized protein</fullName>
    </submittedName>
</protein>
<evidence type="ECO:0000313" key="2">
    <source>
        <dbReference type="EMBL" id="KAG6971589.1"/>
    </source>
</evidence>
<reference evidence="2" key="1">
    <citation type="submission" date="2021-01" db="EMBL/GenBank/DDBJ databases">
        <title>Phytophthora aleatoria, a newly-described species from Pinus radiata is distinct from Phytophthora cactorum isolates based on comparative genomics.</title>
        <authorList>
            <person name="Mcdougal R."/>
            <person name="Panda P."/>
            <person name="Williams N."/>
            <person name="Studholme D.J."/>
        </authorList>
    </citation>
    <scope>NUCLEOTIDE SEQUENCE</scope>
    <source>
        <strain evidence="2">NZFS 3830</strain>
    </source>
</reference>
<accession>A0A8T1UZS8</accession>
<dbReference type="Proteomes" id="UP000688947">
    <property type="component" value="Unassembled WGS sequence"/>
</dbReference>
<organism evidence="2 3">
    <name type="scientific">Phytophthora cactorum</name>
    <dbReference type="NCBI Taxonomy" id="29920"/>
    <lineage>
        <taxon>Eukaryota</taxon>
        <taxon>Sar</taxon>
        <taxon>Stramenopiles</taxon>
        <taxon>Oomycota</taxon>
        <taxon>Peronosporomycetes</taxon>
        <taxon>Peronosporales</taxon>
        <taxon>Peronosporaceae</taxon>
        <taxon>Phytophthora</taxon>
    </lineage>
</organism>
<feature type="region of interest" description="Disordered" evidence="1">
    <location>
        <begin position="1"/>
        <end position="46"/>
    </location>
</feature>
<name>A0A8T1UZS8_9STRA</name>
<feature type="compositionally biased region" description="Polar residues" evidence="1">
    <location>
        <begin position="1"/>
        <end position="11"/>
    </location>
</feature>
<feature type="compositionally biased region" description="Basic and acidic residues" evidence="1">
    <location>
        <begin position="16"/>
        <end position="34"/>
    </location>
</feature>
<dbReference type="AlphaFoldDB" id="A0A8T1UZS8"/>
<evidence type="ECO:0000256" key="1">
    <source>
        <dbReference type="SAM" id="MobiDB-lite"/>
    </source>
</evidence>